<gene>
    <name evidence="5" type="ORF">niasHT_013609</name>
</gene>
<dbReference type="AlphaFoldDB" id="A0ABD2LGK5"/>
<dbReference type="SUPFAM" id="SSF56024">
    <property type="entry name" value="Phospholipase D/nuclease"/>
    <property type="match status" value="2"/>
</dbReference>
<evidence type="ECO:0000313" key="6">
    <source>
        <dbReference type="Proteomes" id="UP001620626"/>
    </source>
</evidence>
<dbReference type="PANTHER" id="PTHR10185">
    <property type="entry name" value="PHOSPHOLIPASE D - RELATED"/>
    <property type="match status" value="1"/>
</dbReference>
<sequence>MVKICFCNFENRCQQNMIPIGETKDGRADMTNFEMDLFDTQVYSRDKDESNECCKNSVVKPACLPVTILALLLLMAFFVPMLNEEMGDFAVGNLEKCTNGRLLYLFCLRFVESIPTGMNFSDSSPKHLSTFHAWMELLRLAQKTVDITALYWNLRDTTHYETSWQGKEIFGEIVETARRDVKIRIAQNSESVFGPLNDLKFLEKKGIVSVSTLNFTEIFGAGVLHTKLWIVDNQHFYLGSANMDWQSLTEVKEMGLMLVNCSCLAWELSKIFTIYWRVGQNHNRVPAAWPVYLRSKFNAQHPLEIHFGVEPSHTFVSHSPEQFNPKGREHDLSAITFCMGKANEFIRVSVMDYIPATIYSPTNDNVFWPPIDDALKAAAYRGVKVELLVSLWPHSHKKAVYFLRSLLEINAALPLTNSGRRGSISIKYFLVPVSPQQAVLKFARVNHNKFMVTDSCAWIGTSNWSGDYFTTTAGVGIVIHKEVSSGSVVDQLNAVFCIGCLAFRTSFSVLLRPFSSANFGQGARDIGFRPNVSSRHSVLLEKALAPFVPRTAEELAEYLAKNVLYHSVGDVLVVHKPYGVGSLGYVQKEFGIFPTTQYKFKDRMDLFNGVKKDDSVTLEDAIPHLKQIFHEPKLHFCTGLKRWVSGPVVLPCSEKAFKNIGHSLFQGESISHSNEHWTAQHMHRALAICISRPPRDEAAVDGYATFQDTSRANEYIFVPSLKIRRRARYGKFAVQGELSYRVLDSQCGLSLLDIHFSKFSRHFPRLILSHLGCPIFGDWIYEQRLLNVDGHPICAEPKDVWRAEAKKFEPSAFLNKIGIGSFGELRPPPPLFFAVYESTLPFFGTTKSERRRTNLVSRTPPPDHFMAMVDLLNFGPSVEKLLMSLELEELEESEIPPTDKSTKSSGETKF</sequence>
<dbReference type="InterPro" id="IPR050874">
    <property type="entry name" value="Diverse_PLD-related"/>
</dbReference>
<dbReference type="Pfam" id="PF00614">
    <property type="entry name" value="PLDc"/>
    <property type="match status" value="1"/>
</dbReference>
<keyword evidence="3" id="KW-0472">Membrane</keyword>
<name>A0ABD2LGK5_9BILA</name>
<protein>
    <recommendedName>
        <fullName evidence="4">PLD phosphodiesterase domain-containing protein</fullName>
    </recommendedName>
</protein>
<dbReference type="Gene3D" id="3.30.870.10">
    <property type="entry name" value="Endonuclease Chain A"/>
    <property type="match status" value="2"/>
</dbReference>
<dbReference type="Pfam" id="PF13918">
    <property type="entry name" value="PLDc_3"/>
    <property type="match status" value="1"/>
</dbReference>
<comment type="similarity">
    <text evidence="1">Belongs to the phospholipase D family.</text>
</comment>
<feature type="domain" description="PLD phosphodiesterase" evidence="4">
    <location>
        <begin position="442"/>
        <end position="468"/>
    </location>
</feature>
<accession>A0ABD2LGK5</accession>
<dbReference type="CDD" id="cd09107">
    <property type="entry name" value="PLDc_vPLD3_4_5_like_2"/>
    <property type="match status" value="1"/>
</dbReference>
<keyword evidence="3" id="KW-1133">Transmembrane helix</keyword>
<dbReference type="SMART" id="SM00155">
    <property type="entry name" value="PLDc"/>
    <property type="match status" value="2"/>
</dbReference>
<evidence type="ECO:0000256" key="1">
    <source>
        <dbReference type="ARBA" id="ARBA00008664"/>
    </source>
</evidence>
<dbReference type="EMBL" id="JBICBT010000446">
    <property type="protein sequence ID" value="KAL3113499.1"/>
    <property type="molecule type" value="Genomic_DNA"/>
</dbReference>
<dbReference type="Proteomes" id="UP001620626">
    <property type="component" value="Unassembled WGS sequence"/>
</dbReference>
<dbReference type="PANTHER" id="PTHR10185:SF17">
    <property type="entry name" value="GM01519P-RELATED"/>
    <property type="match status" value="1"/>
</dbReference>
<reference evidence="5 6" key="1">
    <citation type="submission" date="2024-10" db="EMBL/GenBank/DDBJ databases">
        <authorList>
            <person name="Kim D."/>
        </authorList>
    </citation>
    <scope>NUCLEOTIDE SEQUENCE [LARGE SCALE GENOMIC DNA]</scope>
    <source>
        <strain evidence="5">BH-2024</strain>
    </source>
</reference>
<dbReference type="Gene3D" id="3.30.2350.10">
    <property type="entry name" value="Pseudouridine synthase"/>
    <property type="match status" value="1"/>
</dbReference>
<comment type="caution">
    <text evidence="5">The sequence shown here is derived from an EMBL/GenBank/DDBJ whole genome shotgun (WGS) entry which is preliminary data.</text>
</comment>
<feature type="domain" description="PLD phosphodiesterase" evidence="4">
    <location>
        <begin position="220"/>
        <end position="247"/>
    </location>
</feature>
<feature type="region of interest" description="Disordered" evidence="2">
    <location>
        <begin position="889"/>
        <end position="910"/>
    </location>
</feature>
<keyword evidence="6" id="KW-1185">Reference proteome</keyword>
<evidence type="ECO:0000256" key="2">
    <source>
        <dbReference type="SAM" id="MobiDB-lite"/>
    </source>
</evidence>
<organism evidence="5 6">
    <name type="scientific">Heterodera trifolii</name>
    <dbReference type="NCBI Taxonomy" id="157864"/>
    <lineage>
        <taxon>Eukaryota</taxon>
        <taxon>Metazoa</taxon>
        <taxon>Ecdysozoa</taxon>
        <taxon>Nematoda</taxon>
        <taxon>Chromadorea</taxon>
        <taxon>Rhabditida</taxon>
        <taxon>Tylenchina</taxon>
        <taxon>Tylenchomorpha</taxon>
        <taxon>Tylenchoidea</taxon>
        <taxon>Heteroderidae</taxon>
        <taxon>Heteroderinae</taxon>
        <taxon>Heterodera</taxon>
    </lineage>
</organism>
<dbReference type="PROSITE" id="PS50035">
    <property type="entry name" value="PLD"/>
    <property type="match status" value="2"/>
</dbReference>
<proteinExistence type="inferred from homology"/>
<dbReference type="SUPFAM" id="SSF55120">
    <property type="entry name" value="Pseudouridine synthase"/>
    <property type="match status" value="1"/>
</dbReference>
<feature type="transmembrane region" description="Helical" evidence="3">
    <location>
        <begin position="62"/>
        <end position="82"/>
    </location>
</feature>
<feature type="compositionally biased region" description="Basic and acidic residues" evidence="2">
    <location>
        <begin position="900"/>
        <end position="910"/>
    </location>
</feature>
<dbReference type="InterPro" id="IPR001736">
    <property type="entry name" value="PLipase_D/transphosphatidylase"/>
</dbReference>
<dbReference type="CDD" id="cd09106">
    <property type="entry name" value="PLDc_vPLD3_4_5_like_1"/>
    <property type="match status" value="1"/>
</dbReference>
<evidence type="ECO:0000259" key="4">
    <source>
        <dbReference type="PROSITE" id="PS50035"/>
    </source>
</evidence>
<evidence type="ECO:0000313" key="5">
    <source>
        <dbReference type="EMBL" id="KAL3113499.1"/>
    </source>
</evidence>
<evidence type="ECO:0000256" key="3">
    <source>
        <dbReference type="SAM" id="Phobius"/>
    </source>
</evidence>
<dbReference type="InterPro" id="IPR032803">
    <property type="entry name" value="PLDc_3"/>
</dbReference>
<keyword evidence="3" id="KW-0812">Transmembrane</keyword>
<dbReference type="InterPro" id="IPR020103">
    <property type="entry name" value="PsdUridine_synth_cat_dom_sf"/>
</dbReference>